<protein>
    <recommendedName>
        <fullName evidence="3">Glycosyl transferase</fullName>
    </recommendedName>
</protein>
<dbReference type="OrthoDB" id="186344at2"/>
<dbReference type="AlphaFoldDB" id="A0A4U6DAA3"/>
<keyword evidence="2" id="KW-1185">Reference proteome</keyword>
<organism evidence="1 2">
    <name type="scientific">Dyadobacter frigoris</name>
    <dbReference type="NCBI Taxonomy" id="2576211"/>
    <lineage>
        <taxon>Bacteria</taxon>
        <taxon>Pseudomonadati</taxon>
        <taxon>Bacteroidota</taxon>
        <taxon>Cytophagia</taxon>
        <taxon>Cytophagales</taxon>
        <taxon>Spirosomataceae</taxon>
        <taxon>Dyadobacter</taxon>
    </lineage>
</organism>
<reference evidence="1 2" key="1">
    <citation type="submission" date="2019-05" db="EMBL/GenBank/DDBJ databases">
        <title>Dyadobacter AR-3-8 sp. nov., isolated from arctic soil.</title>
        <authorList>
            <person name="Chaudhary D.K."/>
        </authorList>
    </citation>
    <scope>NUCLEOTIDE SEQUENCE [LARGE SCALE GENOMIC DNA]</scope>
    <source>
        <strain evidence="1 2">AR-3-8</strain>
    </source>
</reference>
<dbReference type="RefSeq" id="WP_137338893.1">
    <property type="nucleotide sequence ID" value="NZ_BSQH01000012.1"/>
</dbReference>
<comment type="caution">
    <text evidence="1">The sequence shown here is derived from an EMBL/GenBank/DDBJ whole genome shotgun (WGS) entry which is preliminary data.</text>
</comment>
<name>A0A4U6DAA3_9BACT</name>
<gene>
    <name evidence="1" type="ORF">FDK13_05000</name>
</gene>
<evidence type="ECO:0008006" key="3">
    <source>
        <dbReference type="Google" id="ProtNLM"/>
    </source>
</evidence>
<dbReference type="Proteomes" id="UP000304900">
    <property type="component" value="Unassembled WGS sequence"/>
</dbReference>
<sequence length="316" mass="35970">MNIVFTVCNNTQLPNALALGVSVLRHHPDHLFYIGWADTTPLSNLPKNLKTISVEKLGIQEWGEMCARYYDFELVAASRPWFAKGILKTNPDCSSLTFLSPTTILYNSMQEISDPAADLFLTPNITKPLAASKDLDDKRILNIGMFHAGSWALKPNPVTIKMLDWWAHRTIDRAKFDLCNGMCMDQLWLNYAPVWVEKTIKISHPGWHYGLHSILNKTLTEKNGSFSVENEKLISADFAGMMHFDPVWSDHTMLTDQSPVFKKLFKEYSETVKTFEKGLPDNEPGYGRIAKISDQRLLRKNLTGKLKAITKFIDQF</sequence>
<dbReference type="SUPFAM" id="SSF53448">
    <property type="entry name" value="Nucleotide-diphospho-sugar transferases"/>
    <property type="match status" value="1"/>
</dbReference>
<accession>A0A4U6DAA3</accession>
<evidence type="ECO:0000313" key="2">
    <source>
        <dbReference type="Proteomes" id="UP000304900"/>
    </source>
</evidence>
<evidence type="ECO:0000313" key="1">
    <source>
        <dbReference type="EMBL" id="TKT93217.1"/>
    </source>
</evidence>
<dbReference type="InterPro" id="IPR029044">
    <property type="entry name" value="Nucleotide-diphossugar_trans"/>
</dbReference>
<proteinExistence type="predicted"/>
<dbReference type="EMBL" id="SZVO01000002">
    <property type="protein sequence ID" value="TKT93217.1"/>
    <property type="molecule type" value="Genomic_DNA"/>
</dbReference>